<dbReference type="PANTHER" id="PTHR37397">
    <property type="entry name" value="SI:CH211-183D21.1"/>
    <property type="match status" value="1"/>
</dbReference>
<sequence>MKKLYFLLITFLISATSFGQVINEVDADTPGTDTAEFVEILWTPNTSLDGLVVVFFNGSDDASYLSYDLDGFSTDANGFFILGNTAIISAGDLEIPPGGSGAIQNGADAVALISGNASDFPNDTPISPLPMGTSILSGVVYDTNDGDDTALLAAIGGIQYNEDENMSKDTQSVQRNMDGTYTVKNITFRASNDAAVCELSIGAVNAVCDNITSGTDTYTATIAFTGGGTSTYTVTADSGTIDLSMGNPSTDASGTITVNGVNEGIDVIVTIQDGGLCDIDTTVSAVDCIPALTLPISEDFTYADGPLVSNPNWSNFSGTVEDLQIVSGQALVQHGSPSEDASIAFTPVAGDIYFGIDFTVQDPGAVISGGDYEYFAFFKDDSFGFSGRLSIAEANTPGNDFTVGIATDSSTEDAIWGTDFSFGTTYRAIVRYNQTTNISELWIDAASDTDTSILGADLDDANARTISEFGLRQSDSSQNEGVLVDNLLIGQTFAQVLSADDNFQIREFSIFPNPTNTGEVNISSVNASQITVAVFDILGKQVKNETISNNRLDVSNLKSGIYLLRLTQDGATSTKKLVIR</sequence>
<name>A0A1M5P3K6_9FLAO</name>
<evidence type="ECO:0000313" key="4">
    <source>
        <dbReference type="EMBL" id="SHG96404.1"/>
    </source>
</evidence>
<reference evidence="5" key="1">
    <citation type="submission" date="2016-11" db="EMBL/GenBank/DDBJ databases">
        <authorList>
            <person name="Varghese N."/>
            <person name="Submissions S."/>
        </authorList>
    </citation>
    <scope>NUCLEOTIDE SEQUENCE [LARGE SCALE GENOMIC DNA]</scope>
    <source>
        <strain evidence="5">DSM 25330</strain>
    </source>
</reference>
<dbReference type="STRING" id="1089305.SAMN05444148_1371"/>
<gene>
    <name evidence="4" type="ORF">SAMN05444148_1371</name>
</gene>
<protein>
    <submittedName>
        <fullName evidence="4">Por secretion system C-terminal sorting domain-containing protein</fullName>
    </submittedName>
</protein>
<proteinExistence type="predicted"/>
<evidence type="ECO:0000256" key="1">
    <source>
        <dbReference type="ARBA" id="ARBA00022729"/>
    </source>
</evidence>
<evidence type="ECO:0000256" key="2">
    <source>
        <dbReference type="SAM" id="SignalP"/>
    </source>
</evidence>
<dbReference type="Pfam" id="PF18962">
    <property type="entry name" value="Por_Secre_tail"/>
    <property type="match status" value="1"/>
</dbReference>
<feature type="signal peptide" evidence="2">
    <location>
        <begin position="1"/>
        <end position="19"/>
    </location>
</feature>
<dbReference type="EMBL" id="FQWS01000001">
    <property type="protein sequence ID" value="SHG96404.1"/>
    <property type="molecule type" value="Genomic_DNA"/>
</dbReference>
<dbReference type="RefSeq" id="WP_073084584.1">
    <property type="nucleotide sequence ID" value="NZ_FQWS01000001.1"/>
</dbReference>
<feature type="domain" description="Secretion system C-terminal sorting" evidence="3">
    <location>
        <begin position="510"/>
        <end position="579"/>
    </location>
</feature>
<dbReference type="Proteomes" id="UP000184522">
    <property type="component" value="Unassembled WGS sequence"/>
</dbReference>
<keyword evidence="1 2" id="KW-0732">Signal</keyword>
<keyword evidence="5" id="KW-1185">Reference proteome</keyword>
<dbReference type="NCBIfam" id="TIGR04183">
    <property type="entry name" value="Por_Secre_tail"/>
    <property type="match status" value="1"/>
</dbReference>
<accession>A0A1M5P3K6</accession>
<dbReference type="AlphaFoldDB" id="A0A1M5P3K6"/>
<feature type="chain" id="PRO_5013177874" evidence="2">
    <location>
        <begin position="20"/>
        <end position="580"/>
    </location>
</feature>
<organism evidence="4 5">
    <name type="scientific">Winogradskyella jejuensis</name>
    <dbReference type="NCBI Taxonomy" id="1089305"/>
    <lineage>
        <taxon>Bacteria</taxon>
        <taxon>Pseudomonadati</taxon>
        <taxon>Bacteroidota</taxon>
        <taxon>Flavobacteriia</taxon>
        <taxon>Flavobacteriales</taxon>
        <taxon>Flavobacteriaceae</taxon>
        <taxon>Winogradskyella</taxon>
    </lineage>
</organism>
<dbReference type="InterPro" id="IPR026444">
    <property type="entry name" value="Secre_tail"/>
</dbReference>
<evidence type="ECO:0000313" key="5">
    <source>
        <dbReference type="Proteomes" id="UP000184522"/>
    </source>
</evidence>
<dbReference type="OrthoDB" id="1056765at2"/>
<dbReference type="PANTHER" id="PTHR37397:SF1">
    <property type="entry name" value="LTD DOMAIN-CONTAINING PROTEIN"/>
    <property type="match status" value="1"/>
</dbReference>
<evidence type="ECO:0000259" key="3">
    <source>
        <dbReference type="Pfam" id="PF18962"/>
    </source>
</evidence>